<dbReference type="Proteomes" id="UP000277928">
    <property type="component" value="Unassembled WGS sequence"/>
</dbReference>
<evidence type="ECO:0000313" key="3">
    <source>
        <dbReference type="Proteomes" id="UP000277928"/>
    </source>
</evidence>
<protein>
    <submittedName>
        <fullName evidence="2">Uncharacterized protein</fullName>
    </submittedName>
</protein>
<feature type="chain" id="PRO_5018132940" evidence="1">
    <location>
        <begin position="24"/>
        <end position="78"/>
    </location>
</feature>
<dbReference type="AlphaFoldDB" id="A0A3P7M605"/>
<name>A0A3P7M605_LITSI</name>
<keyword evidence="3" id="KW-1185">Reference proteome</keyword>
<accession>A0A3P7M605</accession>
<sequence length="78" mass="8903">MSWYIWLICPIYWLSSIVPEISSAISSSVSASDVHFEKFCSDDPSNSIWIHSSAIIHNLSSHYQLQELTEEAKERDGE</sequence>
<reference evidence="2 3" key="1">
    <citation type="submission" date="2018-08" db="EMBL/GenBank/DDBJ databases">
        <authorList>
            <person name="Laetsch R D."/>
            <person name="Stevens L."/>
            <person name="Kumar S."/>
            <person name="Blaxter L. M."/>
        </authorList>
    </citation>
    <scope>NUCLEOTIDE SEQUENCE [LARGE SCALE GENOMIC DNA]</scope>
</reference>
<evidence type="ECO:0000256" key="1">
    <source>
        <dbReference type="SAM" id="SignalP"/>
    </source>
</evidence>
<gene>
    <name evidence="2" type="ORF">NLS_LOCUS9474</name>
</gene>
<dbReference type="EMBL" id="UYRX01001625">
    <property type="protein sequence ID" value="VDM91785.1"/>
    <property type="molecule type" value="Genomic_DNA"/>
</dbReference>
<keyword evidence="1" id="KW-0732">Signal</keyword>
<proteinExistence type="predicted"/>
<organism evidence="2 3">
    <name type="scientific">Litomosoides sigmodontis</name>
    <name type="common">Filarial nematode worm</name>
    <dbReference type="NCBI Taxonomy" id="42156"/>
    <lineage>
        <taxon>Eukaryota</taxon>
        <taxon>Metazoa</taxon>
        <taxon>Ecdysozoa</taxon>
        <taxon>Nematoda</taxon>
        <taxon>Chromadorea</taxon>
        <taxon>Rhabditida</taxon>
        <taxon>Spirurina</taxon>
        <taxon>Spiruromorpha</taxon>
        <taxon>Filarioidea</taxon>
        <taxon>Onchocercidae</taxon>
        <taxon>Litomosoides</taxon>
    </lineage>
</organism>
<feature type="signal peptide" evidence="1">
    <location>
        <begin position="1"/>
        <end position="23"/>
    </location>
</feature>
<evidence type="ECO:0000313" key="2">
    <source>
        <dbReference type="EMBL" id="VDM91785.1"/>
    </source>
</evidence>